<dbReference type="AlphaFoldDB" id="A0A3M5V7A2"/>
<sequence>MNQLADANDAVEGEDVICLEQLRFHLVGLIHRLVGVVAHLTAAGLANIDGFGHVRERLAVFTSGLDLTIK</sequence>
<name>A0A3M5V7A2_PSESX</name>
<gene>
    <name evidence="1" type="ORF">ALP29_201265</name>
</gene>
<proteinExistence type="predicted"/>
<dbReference type="Proteomes" id="UP000280395">
    <property type="component" value="Unassembled WGS sequence"/>
</dbReference>
<protein>
    <submittedName>
        <fullName evidence="1">Uncharacterized protein</fullName>
    </submittedName>
</protein>
<reference evidence="1 2" key="1">
    <citation type="submission" date="2018-08" db="EMBL/GenBank/DDBJ databases">
        <title>Recombination of ecologically and evolutionarily significant loci maintains genetic cohesion in the Pseudomonas syringae species complex.</title>
        <authorList>
            <person name="Dillon M."/>
            <person name="Thakur S."/>
            <person name="Almeida R.N.D."/>
            <person name="Weir B.S."/>
            <person name="Guttman D.S."/>
        </authorList>
    </citation>
    <scope>NUCLEOTIDE SEQUENCE [LARGE SCALE GENOMIC DNA]</scope>
    <source>
        <strain evidence="1 2">ICMP 14479</strain>
    </source>
</reference>
<evidence type="ECO:0000313" key="2">
    <source>
        <dbReference type="Proteomes" id="UP000280395"/>
    </source>
</evidence>
<comment type="caution">
    <text evidence="1">The sequence shown here is derived from an EMBL/GenBank/DDBJ whole genome shotgun (WGS) entry which is preliminary data.</text>
</comment>
<evidence type="ECO:0000313" key="1">
    <source>
        <dbReference type="EMBL" id="RMU53916.1"/>
    </source>
</evidence>
<dbReference type="EMBL" id="RBUA01000885">
    <property type="protein sequence ID" value="RMU53916.1"/>
    <property type="molecule type" value="Genomic_DNA"/>
</dbReference>
<organism evidence="1 2">
    <name type="scientific">Pseudomonas syringae pv. avii</name>
    <dbReference type="NCBI Taxonomy" id="663959"/>
    <lineage>
        <taxon>Bacteria</taxon>
        <taxon>Pseudomonadati</taxon>
        <taxon>Pseudomonadota</taxon>
        <taxon>Gammaproteobacteria</taxon>
        <taxon>Pseudomonadales</taxon>
        <taxon>Pseudomonadaceae</taxon>
        <taxon>Pseudomonas</taxon>
        <taxon>Pseudomonas syringae</taxon>
    </lineage>
</organism>
<accession>A0A3M5V7A2</accession>